<accession>A0A7J6NBH4</accession>
<dbReference type="AlphaFoldDB" id="A0A7J6NBH4"/>
<name>A0A7J6NBH4_PEROL</name>
<comment type="caution">
    <text evidence="1">The sequence shown here is derived from an EMBL/GenBank/DDBJ whole genome shotgun (WGS) entry which is preliminary data.</text>
</comment>
<dbReference type="Proteomes" id="UP000541610">
    <property type="component" value="Unassembled WGS sequence"/>
</dbReference>
<evidence type="ECO:0000313" key="1">
    <source>
        <dbReference type="EMBL" id="KAF4681229.1"/>
    </source>
</evidence>
<dbReference type="EMBL" id="JABANP010000532">
    <property type="protein sequence ID" value="KAF4681229.1"/>
    <property type="molecule type" value="Genomic_DNA"/>
</dbReference>
<gene>
    <name evidence="1" type="ORF">FOZ60_012436</name>
</gene>
<organism evidence="1 2">
    <name type="scientific">Perkinsus olseni</name>
    <name type="common">Perkinsus atlanticus</name>
    <dbReference type="NCBI Taxonomy" id="32597"/>
    <lineage>
        <taxon>Eukaryota</taxon>
        <taxon>Sar</taxon>
        <taxon>Alveolata</taxon>
        <taxon>Perkinsozoa</taxon>
        <taxon>Perkinsea</taxon>
        <taxon>Perkinsida</taxon>
        <taxon>Perkinsidae</taxon>
        <taxon>Perkinsus</taxon>
    </lineage>
</organism>
<protein>
    <submittedName>
        <fullName evidence="1">Uncharacterized protein</fullName>
    </submittedName>
</protein>
<sequence length="136" mass="16132">MRAVSGASLSDHNYYKCKWRIFKQVLKNKRPNYVDAQISSKVEFVKHDELRLERSELKRAERRCDPNEITVKAEYRRLVRRKKEEHLMERFEVLDRSDNMSEIFKKARGATLLPPPRLLEDARTIVTIVLCSLAKE</sequence>
<proteinExistence type="predicted"/>
<evidence type="ECO:0000313" key="2">
    <source>
        <dbReference type="Proteomes" id="UP000541610"/>
    </source>
</evidence>
<reference evidence="1 2" key="1">
    <citation type="submission" date="2020-04" db="EMBL/GenBank/DDBJ databases">
        <title>Perkinsus olseni comparative genomics.</title>
        <authorList>
            <person name="Bogema D.R."/>
        </authorList>
    </citation>
    <scope>NUCLEOTIDE SEQUENCE [LARGE SCALE GENOMIC DNA]</scope>
    <source>
        <strain evidence="1">00978-12</strain>
    </source>
</reference>